<accession>A0A2K3KT54</accession>
<evidence type="ECO:0000313" key="1">
    <source>
        <dbReference type="EMBL" id="PNX69461.1"/>
    </source>
</evidence>
<dbReference type="AlphaFoldDB" id="A0A2K3KT54"/>
<dbReference type="EMBL" id="ASHM01249980">
    <property type="protein sequence ID" value="PNX69461.1"/>
    <property type="molecule type" value="Genomic_DNA"/>
</dbReference>
<evidence type="ECO:0000313" key="2">
    <source>
        <dbReference type="Proteomes" id="UP000236291"/>
    </source>
</evidence>
<feature type="non-terminal residue" evidence="1">
    <location>
        <position position="30"/>
    </location>
</feature>
<name>A0A2K3KT54_TRIPR</name>
<organism evidence="1 2">
    <name type="scientific">Trifolium pratense</name>
    <name type="common">Red clover</name>
    <dbReference type="NCBI Taxonomy" id="57577"/>
    <lineage>
        <taxon>Eukaryota</taxon>
        <taxon>Viridiplantae</taxon>
        <taxon>Streptophyta</taxon>
        <taxon>Embryophyta</taxon>
        <taxon>Tracheophyta</taxon>
        <taxon>Spermatophyta</taxon>
        <taxon>Magnoliopsida</taxon>
        <taxon>eudicotyledons</taxon>
        <taxon>Gunneridae</taxon>
        <taxon>Pentapetalae</taxon>
        <taxon>rosids</taxon>
        <taxon>fabids</taxon>
        <taxon>Fabales</taxon>
        <taxon>Fabaceae</taxon>
        <taxon>Papilionoideae</taxon>
        <taxon>50 kb inversion clade</taxon>
        <taxon>NPAAA clade</taxon>
        <taxon>Hologalegina</taxon>
        <taxon>IRL clade</taxon>
        <taxon>Trifolieae</taxon>
        <taxon>Trifolium</taxon>
    </lineage>
</organism>
<protein>
    <submittedName>
        <fullName evidence="1">Uncharacterized protein</fullName>
    </submittedName>
</protein>
<dbReference type="Proteomes" id="UP000236291">
    <property type="component" value="Unassembled WGS sequence"/>
</dbReference>
<sequence length="30" mass="3663">MAVPSWQYQSEVLGLEWRRVRTRALLEFKL</sequence>
<reference evidence="1 2" key="1">
    <citation type="journal article" date="2014" name="Am. J. Bot.">
        <title>Genome assembly and annotation for red clover (Trifolium pratense; Fabaceae).</title>
        <authorList>
            <person name="Istvanek J."/>
            <person name="Jaros M."/>
            <person name="Krenek A."/>
            <person name="Repkova J."/>
        </authorList>
    </citation>
    <scope>NUCLEOTIDE SEQUENCE [LARGE SCALE GENOMIC DNA]</scope>
    <source>
        <strain evidence="2">cv. Tatra</strain>
        <tissue evidence="1">Young leaves</tissue>
    </source>
</reference>
<gene>
    <name evidence="1" type="ORF">L195_g064446</name>
</gene>
<reference evidence="1 2" key="2">
    <citation type="journal article" date="2017" name="Front. Plant Sci.">
        <title>Gene Classification and Mining of Molecular Markers Useful in Red Clover (Trifolium pratense) Breeding.</title>
        <authorList>
            <person name="Istvanek J."/>
            <person name="Dluhosova J."/>
            <person name="Dluhos P."/>
            <person name="Patkova L."/>
            <person name="Nedelnik J."/>
            <person name="Repkova J."/>
        </authorList>
    </citation>
    <scope>NUCLEOTIDE SEQUENCE [LARGE SCALE GENOMIC DNA]</scope>
    <source>
        <strain evidence="2">cv. Tatra</strain>
        <tissue evidence="1">Young leaves</tissue>
    </source>
</reference>
<proteinExistence type="predicted"/>
<comment type="caution">
    <text evidence="1">The sequence shown here is derived from an EMBL/GenBank/DDBJ whole genome shotgun (WGS) entry which is preliminary data.</text>
</comment>